<proteinExistence type="predicted"/>
<dbReference type="EMBL" id="CAJEWN010000094">
    <property type="protein sequence ID" value="CAD2162903.1"/>
    <property type="molecule type" value="Genomic_DNA"/>
</dbReference>
<comment type="caution">
    <text evidence="1">The sequence shown here is derived from an EMBL/GenBank/DDBJ whole genome shotgun (WGS) entry which is preliminary data.</text>
</comment>
<evidence type="ECO:0000313" key="1">
    <source>
        <dbReference type="EMBL" id="CAD2162903.1"/>
    </source>
</evidence>
<accession>A0A6V7UPY8</accession>
<protein>
    <submittedName>
        <fullName evidence="1">Uncharacterized protein</fullName>
    </submittedName>
</protein>
<name>A0A6V7UPY8_MELEN</name>
<sequence length="59" mass="6861">MAIKVEANLTEEEKFLGIGRDKRYLIKDENELKGLQLKIVPPFYEIIDGIPYVCRYEAS</sequence>
<dbReference type="Proteomes" id="UP000580250">
    <property type="component" value="Unassembled WGS sequence"/>
</dbReference>
<evidence type="ECO:0000313" key="2">
    <source>
        <dbReference type="Proteomes" id="UP000580250"/>
    </source>
</evidence>
<reference evidence="1 2" key="1">
    <citation type="submission" date="2020-08" db="EMBL/GenBank/DDBJ databases">
        <authorList>
            <person name="Koutsovoulos G."/>
            <person name="Danchin GJ E."/>
        </authorList>
    </citation>
    <scope>NUCLEOTIDE SEQUENCE [LARGE SCALE GENOMIC DNA]</scope>
</reference>
<dbReference type="AlphaFoldDB" id="A0A6V7UPY8"/>
<organism evidence="1 2">
    <name type="scientific">Meloidogyne enterolobii</name>
    <name type="common">Root-knot nematode worm</name>
    <name type="synonym">Meloidogyne mayaguensis</name>
    <dbReference type="NCBI Taxonomy" id="390850"/>
    <lineage>
        <taxon>Eukaryota</taxon>
        <taxon>Metazoa</taxon>
        <taxon>Ecdysozoa</taxon>
        <taxon>Nematoda</taxon>
        <taxon>Chromadorea</taxon>
        <taxon>Rhabditida</taxon>
        <taxon>Tylenchina</taxon>
        <taxon>Tylenchomorpha</taxon>
        <taxon>Tylenchoidea</taxon>
        <taxon>Meloidogynidae</taxon>
        <taxon>Meloidogyninae</taxon>
        <taxon>Meloidogyne</taxon>
    </lineage>
</organism>
<gene>
    <name evidence="1" type="ORF">MENT_LOCUS15690</name>
</gene>